<reference evidence="5" key="3">
    <citation type="journal article" date="2019" name="Int. J. Syst. Evol. Microbiol.">
        <title>The Global Catalogue of Microorganisms (GCM) 10K type strain sequencing project: providing services to taxonomists for standard genome sequencing and annotation.</title>
        <authorList>
            <consortium name="The Broad Institute Genomics Platform"/>
            <consortium name="The Broad Institute Genome Sequencing Center for Infectious Disease"/>
            <person name="Wu L."/>
            <person name="Ma J."/>
        </authorList>
    </citation>
    <scope>NUCLEOTIDE SEQUENCE [LARGE SCALE GENOMIC DNA]</scope>
    <source>
        <strain evidence="5">CGMCC 1.10832</strain>
    </source>
</reference>
<dbReference type="SUPFAM" id="SSF47413">
    <property type="entry name" value="lambda repressor-like DNA-binding domains"/>
    <property type="match status" value="1"/>
</dbReference>
<dbReference type="InterPro" id="IPR010982">
    <property type="entry name" value="Lambda_DNA-bd_dom_sf"/>
</dbReference>
<name>A0A2T4DUM5_9BACT</name>
<dbReference type="Pfam" id="PF01381">
    <property type="entry name" value="HTH_3"/>
    <property type="match status" value="1"/>
</dbReference>
<accession>A0A2T4DUM5</accession>
<dbReference type="CDD" id="cd00093">
    <property type="entry name" value="HTH_XRE"/>
    <property type="match status" value="1"/>
</dbReference>
<reference evidence="2" key="1">
    <citation type="journal article" date="2014" name="Int. J. Syst. Evol. Microbiol.">
        <title>Complete genome of a new Firmicutes species belonging to the dominant human colonic microbiota ('Ruminococcus bicirculans') reveals two chromosomes and a selective capacity to utilize plant glucans.</title>
        <authorList>
            <consortium name="NISC Comparative Sequencing Program"/>
            <person name="Wegmann U."/>
            <person name="Louis P."/>
            <person name="Goesmann A."/>
            <person name="Henrissat B."/>
            <person name="Duncan S.H."/>
            <person name="Flint H.J."/>
        </authorList>
    </citation>
    <scope>NUCLEOTIDE SEQUENCE</scope>
    <source>
        <strain evidence="2">CGMCC 1.10832</strain>
    </source>
</reference>
<sequence>MKTNNPKTINEHFDLKYGKVGTATRTDFEQNAEIYLIAELVREKRKEAKMTQQQLADKLNVKRTYISKIERAVGDIRISTLRRIVEEGLGGTLQINVKL</sequence>
<proteinExistence type="predicted"/>
<dbReference type="InterPro" id="IPR001387">
    <property type="entry name" value="Cro/C1-type_HTH"/>
</dbReference>
<reference evidence="2" key="4">
    <citation type="submission" date="2024-05" db="EMBL/GenBank/DDBJ databases">
        <authorList>
            <person name="Sun Q."/>
            <person name="Zhou Y."/>
        </authorList>
    </citation>
    <scope>NUCLEOTIDE SEQUENCE</scope>
    <source>
        <strain evidence="2">CGMCC 1.10832</strain>
    </source>
</reference>
<keyword evidence="5" id="KW-1185">Reference proteome</keyword>
<feature type="domain" description="HTH cro/C1-type" evidence="1">
    <location>
        <begin position="41"/>
        <end position="86"/>
    </location>
</feature>
<comment type="caution">
    <text evidence="3">The sequence shown here is derived from an EMBL/GenBank/DDBJ whole genome shotgun (WGS) entry which is preliminary data.</text>
</comment>
<dbReference type="Gene3D" id="1.10.260.40">
    <property type="entry name" value="lambda repressor-like DNA-binding domains"/>
    <property type="match status" value="1"/>
</dbReference>
<dbReference type="SMART" id="SM00530">
    <property type="entry name" value="HTH_XRE"/>
    <property type="match status" value="1"/>
</dbReference>
<evidence type="ECO:0000313" key="2">
    <source>
        <dbReference type="EMBL" id="GGC40765.1"/>
    </source>
</evidence>
<dbReference type="PROSITE" id="PS50943">
    <property type="entry name" value="HTH_CROC1"/>
    <property type="match status" value="1"/>
</dbReference>
<dbReference type="Proteomes" id="UP000240608">
    <property type="component" value="Unassembled WGS sequence"/>
</dbReference>
<dbReference type="EMBL" id="BMEC01000009">
    <property type="protein sequence ID" value="GGC40765.1"/>
    <property type="molecule type" value="Genomic_DNA"/>
</dbReference>
<dbReference type="RefSeq" id="WP_188464513.1">
    <property type="nucleotide sequence ID" value="NZ_BAABHU010000009.1"/>
</dbReference>
<protein>
    <submittedName>
        <fullName evidence="3">Transcriptional regulator</fullName>
    </submittedName>
</protein>
<dbReference type="GO" id="GO:0003677">
    <property type="term" value="F:DNA binding"/>
    <property type="evidence" value="ECO:0007669"/>
    <property type="project" value="InterPro"/>
</dbReference>
<dbReference type="Proteomes" id="UP000636010">
    <property type="component" value="Unassembled WGS sequence"/>
</dbReference>
<reference evidence="3 4" key="2">
    <citation type="submission" date="2018-03" db="EMBL/GenBank/DDBJ databases">
        <title>Cross-interface Injection: A General Nanoliter Liquid Handling Method Applied to Single Cells Genome Amplification Automated Nanoliter Liquid Handling Applied to Single Cell Multiple Displacement Amplification.</title>
        <authorList>
            <person name="Yun J."/>
            <person name="Xu P."/>
            <person name="Xu J."/>
            <person name="Dai X."/>
            <person name="Wang Y."/>
            <person name="Zheng X."/>
            <person name="Cao C."/>
            <person name="Yi Q."/>
            <person name="Zhu Y."/>
            <person name="Wang L."/>
            <person name="Dong Z."/>
            <person name="Huang Y."/>
            <person name="Huang L."/>
            <person name="Du W."/>
        </authorList>
    </citation>
    <scope>NUCLEOTIDE SEQUENCE [LARGE SCALE GENOMIC DNA]</scope>
    <source>
        <strain evidence="3 4">Z-D1-2</strain>
    </source>
</reference>
<gene>
    <name evidence="3" type="ORF">C9994_02290</name>
    <name evidence="2" type="ORF">GCM10011506_27930</name>
</gene>
<dbReference type="AlphaFoldDB" id="A0A2T4DUM5"/>
<evidence type="ECO:0000313" key="5">
    <source>
        <dbReference type="Proteomes" id="UP000636010"/>
    </source>
</evidence>
<dbReference type="EMBL" id="PYVU01000011">
    <property type="protein sequence ID" value="PTB97534.1"/>
    <property type="molecule type" value="Genomic_DNA"/>
</dbReference>
<evidence type="ECO:0000259" key="1">
    <source>
        <dbReference type="PROSITE" id="PS50943"/>
    </source>
</evidence>
<organism evidence="3 4">
    <name type="scientific">Marivirga lumbricoides</name>
    <dbReference type="NCBI Taxonomy" id="1046115"/>
    <lineage>
        <taxon>Bacteria</taxon>
        <taxon>Pseudomonadati</taxon>
        <taxon>Bacteroidota</taxon>
        <taxon>Cytophagia</taxon>
        <taxon>Cytophagales</taxon>
        <taxon>Marivirgaceae</taxon>
        <taxon>Marivirga</taxon>
    </lineage>
</organism>
<evidence type="ECO:0000313" key="4">
    <source>
        <dbReference type="Proteomes" id="UP000240608"/>
    </source>
</evidence>
<evidence type="ECO:0000313" key="3">
    <source>
        <dbReference type="EMBL" id="PTB97534.1"/>
    </source>
</evidence>